<protein>
    <submittedName>
        <fullName evidence="2">Uncharacterized protein</fullName>
    </submittedName>
</protein>
<dbReference type="InParanoid" id="J4GBH8"/>
<proteinExistence type="predicted"/>
<reference evidence="2 3" key="1">
    <citation type="journal article" date="2012" name="Appl. Environ. Microbiol.">
        <title>Short-read sequencing for genomic analysis of the brown rot fungus Fibroporia radiculosa.</title>
        <authorList>
            <person name="Tang J.D."/>
            <person name="Perkins A.D."/>
            <person name="Sonstegard T.S."/>
            <person name="Schroeder S.G."/>
            <person name="Burgess S.C."/>
            <person name="Diehl S.V."/>
        </authorList>
    </citation>
    <scope>NUCLEOTIDE SEQUENCE [LARGE SCALE GENOMIC DNA]</scope>
    <source>
        <strain evidence="2 3">TFFH 294</strain>
    </source>
</reference>
<feature type="compositionally biased region" description="Basic residues" evidence="1">
    <location>
        <begin position="16"/>
        <end position="25"/>
    </location>
</feature>
<sequence length="25" mass="2687">MEVEAEMQHSITAVSGRKKGTGRAL</sequence>
<accession>J4GBH8</accession>
<dbReference type="HOGENOM" id="CLU_3419425_0_0_1"/>
<feature type="region of interest" description="Disordered" evidence="1">
    <location>
        <begin position="1"/>
        <end position="25"/>
    </location>
</feature>
<dbReference type="EMBL" id="HE797148">
    <property type="protein sequence ID" value="CCM04273.1"/>
    <property type="molecule type" value="Genomic_DNA"/>
</dbReference>
<gene>
    <name evidence="2" type="ORF">FIBRA_06444</name>
</gene>
<organism evidence="2 3">
    <name type="scientific">Fibroporia radiculosa</name>
    <dbReference type="NCBI Taxonomy" id="599839"/>
    <lineage>
        <taxon>Eukaryota</taxon>
        <taxon>Fungi</taxon>
        <taxon>Dikarya</taxon>
        <taxon>Basidiomycota</taxon>
        <taxon>Agaricomycotina</taxon>
        <taxon>Agaricomycetes</taxon>
        <taxon>Polyporales</taxon>
        <taxon>Fibroporiaceae</taxon>
        <taxon>Fibroporia</taxon>
    </lineage>
</organism>
<evidence type="ECO:0000256" key="1">
    <source>
        <dbReference type="SAM" id="MobiDB-lite"/>
    </source>
</evidence>
<dbReference type="Proteomes" id="UP000006352">
    <property type="component" value="Unassembled WGS sequence"/>
</dbReference>
<evidence type="ECO:0000313" key="3">
    <source>
        <dbReference type="Proteomes" id="UP000006352"/>
    </source>
</evidence>
<evidence type="ECO:0000313" key="2">
    <source>
        <dbReference type="EMBL" id="CCM04273.1"/>
    </source>
</evidence>
<name>J4GBH8_9APHY</name>
<keyword evidence="3" id="KW-1185">Reference proteome</keyword>
<dbReference type="AlphaFoldDB" id="J4GBH8"/>